<proteinExistence type="predicted"/>
<sequence>MKFEKTVFMDKLFKIYGEIDRVCKDSADYYGFSCDGCNDNCCKTVFYHYTVVESFALLEGFDKLPAEIRDESMRRGRDYLQDLEKHRGKEEELDMMCPLNYSGLCRIYEYRPLICRIHGFPGGLDHQVKGNQSFTGCRIFNKTFQKEWTHLIDRTPFYTRIANLEGQIRREMDYRMRFRKTIAEMLIERKLYDGLDPGAGDKHR</sequence>
<accession>A0A3B1D406</accession>
<protein>
    <recommendedName>
        <fullName evidence="2">YkgJ family cysteine cluster protein</fullName>
    </recommendedName>
</protein>
<name>A0A3B1D406_9ZZZZ</name>
<dbReference type="AlphaFoldDB" id="A0A3B1D406"/>
<organism evidence="1">
    <name type="scientific">hydrothermal vent metagenome</name>
    <dbReference type="NCBI Taxonomy" id="652676"/>
    <lineage>
        <taxon>unclassified sequences</taxon>
        <taxon>metagenomes</taxon>
        <taxon>ecological metagenomes</taxon>
    </lineage>
</organism>
<gene>
    <name evidence="1" type="ORF">MNBD_NITROSPIRAE02-536</name>
</gene>
<evidence type="ECO:0008006" key="2">
    <source>
        <dbReference type="Google" id="ProtNLM"/>
    </source>
</evidence>
<evidence type="ECO:0000313" key="1">
    <source>
        <dbReference type="EMBL" id="VAX31523.1"/>
    </source>
</evidence>
<dbReference type="Pfam" id="PF03692">
    <property type="entry name" value="CxxCxxCC"/>
    <property type="match status" value="1"/>
</dbReference>
<reference evidence="1" key="1">
    <citation type="submission" date="2018-06" db="EMBL/GenBank/DDBJ databases">
        <authorList>
            <person name="Zhirakovskaya E."/>
        </authorList>
    </citation>
    <scope>NUCLEOTIDE SEQUENCE</scope>
</reference>
<dbReference type="InterPro" id="IPR005358">
    <property type="entry name" value="Puta_zinc/iron-chelating_dom"/>
</dbReference>
<dbReference type="EMBL" id="UOGH01000207">
    <property type="protein sequence ID" value="VAX31523.1"/>
    <property type="molecule type" value="Genomic_DNA"/>
</dbReference>